<dbReference type="RefSeq" id="WP_345397244.1">
    <property type="nucleotide sequence ID" value="NZ_BAABLA010000027.1"/>
</dbReference>
<dbReference type="EMBL" id="JBHSXX010000001">
    <property type="protein sequence ID" value="MFC6869559.1"/>
    <property type="molecule type" value="Genomic_DNA"/>
</dbReference>
<evidence type="ECO:0000256" key="1">
    <source>
        <dbReference type="SAM" id="SignalP"/>
    </source>
</evidence>
<keyword evidence="1" id="KW-0732">Signal</keyword>
<evidence type="ECO:0000313" key="2">
    <source>
        <dbReference type="EMBL" id="MFC6869559.1"/>
    </source>
</evidence>
<feature type="chain" id="PRO_5046400158" description="Lipoprotein" evidence="1">
    <location>
        <begin position="20"/>
        <end position="155"/>
    </location>
</feature>
<organism evidence="2 3">
    <name type="scientific">Haloechinothrix salitolerans</name>
    <dbReference type="NCBI Taxonomy" id="926830"/>
    <lineage>
        <taxon>Bacteria</taxon>
        <taxon>Bacillati</taxon>
        <taxon>Actinomycetota</taxon>
        <taxon>Actinomycetes</taxon>
        <taxon>Pseudonocardiales</taxon>
        <taxon>Pseudonocardiaceae</taxon>
        <taxon>Haloechinothrix</taxon>
    </lineage>
</organism>
<sequence length="155" mass="16934">MRTRTRFATALLLSPALTACVNPAEDDAVEIGVDRVTLEQEAQGAGVPMLVPERLPSGYQMLDVSSSRSADGHVGVREFTISLIEGEQTSVIFTCVQGKGAQLCDGDEEGKRSLRRVVDSAEVVIRWEASDSAVDTTFWREVPFTTELDTVDWLT</sequence>
<comment type="caution">
    <text evidence="2">The sequence shown here is derived from an EMBL/GenBank/DDBJ whole genome shotgun (WGS) entry which is preliminary data.</text>
</comment>
<evidence type="ECO:0008006" key="4">
    <source>
        <dbReference type="Google" id="ProtNLM"/>
    </source>
</evidence>
<reference evidence="3" key="1">
    <citation type="journal article" date="2019" name="Int. J. Syst. Evol. Microbiol.">
        <title>The Global Catalogue of Microorganisms (GCM) 10K type strain sequencing project: providing services to taxonomists for standard genome sequencing and annotation.</title>
        <authorList>
            <consortium name="The Broad Institute Genomics Platform"/>
            <consortium name="The Broad Institute Genome Sequencing Center for Infectious Disease"/>
            <person name="Wu L."/>
            <person name="Ma J."/>
        </authorList>
    </citation>
    <scope>NUCLEOTIDE SEQUENCE [LARGE SCALE GENOMIC DNA]</scope>
    <source>
        <strain evidence="3">KCTC 32255</strain>
    </source>
</reference>
<dbReference type="PROSITE" id="PS51257">
    <property type="entry name" value="PROKAR_LIPOPROTEIN"/>
    <property type="match status" value="1"/>
</dbReference>
<feature type="signal peptide" evidence="1">
    <location>
        <begin position="1"/>
        <end position="19"/>
    </location>
</feature>
<dbReference type="Proteomes" id="UP001596337">
    <property type="component" value="Unassembled WGS sequence"/>
</dbReference>
<evidence type="ECO:0000313" key="3">
    <source>
        <dbReference type="Proteomes" id="UP001596337"/>
    </source>
</evidence>
<keyword evidence="3" id="KW-1185">Reference proteome</keyword>
<proteinExistence type="predicted"/>
<protein>
    <recommendedName>
        <fullName evidence="4">Lipoprotein</fullName>
    </recommendedName>
</protein>
<gene>
    <name evidence="2" type="ORF">ACFQGD_20690</name>
</gene>
<name>A0ABW2C3Y6_9PSEU</name>
<accession>A0ABW2C3Y6</accession>